<dbReference type="Pfam" id="PF00188">
    <property type="entry name" value="CAP"/>
    <property type="match status" value="1"/>
</dbReference>
<dbReference type="CDD" id="cd05379">
    <property type="entry name" value="CAP_bacterial"/>
    <property type="match status" value="1"/>
</dbReference>
<comment type="caution">
    <text evidence="3">The sequence shown here is derived from an EMBL/GenBank/DDBJ whole genome shotgun (WGS) entry which is preliminary data.</text>
</comment>
<keyword evidence="4" id="KW-1185">Reference proteome</keyword>
<dbReference type="PANTHER" id="PTHR31157">
    <property type="entry name" value="SCP DOMAIN-CONTAINING PROTEIN"/>
    <property type="match status" value="1"/>
</dbReference>
<feature type="domain" description="SCP" evidence="1">
    <location>
        <begin position="245"/>
        <end position="354"/>
    </location>
</feature>
<evidence type="ECO:0000313" key="3">
    <source>
        <dbReference type="EMBL" id="MCM2676850.1"/>
    </source>
</evidence>
<dbReference type="InterPro" id="IPR035940">
    <property type="entry name" value="CAP_sf"/>
</dbReference>
<dbReference type="Gene3D" id="3.40.33.10">
    <property type="entry name" value="CAP"/>
    <property type="match status" value="1"/>
</dbReference>
<gene>
    <name evidence="3" type="ORF">NDM98_16300</name>
</gene>
<protein>
    <submittedName>
        <fullName evidence="3">CAP domain-containing protein</fullName>
    </submittedName>
</protein>
<dbReference type="Proteomes" id="UP001203665">
    <property type="component" value="Unassembled WGS sequence"/>
</dbReference>
<dbReference type="SUPFAM" id="SSF55797">
    <property type="entry name" value="PR-1-like"/>
    <property type="match status" value="1"/>
</dbReference>
<sequence length="364" mass="41952">MRRFLLLILIIALAYGSRHLWIDSAQKLVPSSIIDSIPNEIESSLNDLTQYLQSLFSENNISFDTEQKPERVAPELSAPEEQVFSVHNTELGDSRADVEGEIGEPMRSSENEYGLNWVTYHDDYHEFVMVAYDDQDIVRGLYTNQDLISSTTDIEYGSDKNVVRDQLGEPETYMSKGLFRYEVNQDQEYDLFQVDNSYVTLFYDEHQDNTVTAIQIIDYDLEQSKNDIYTEPNDQLKEGFEFQLFDLTNATRVNHNLPILTWDADVRDTARDHSLDMAENDYFGHTNLEGQSPFDRLQQDDISFSTAGENLAYGQFSSIFAHEGLMNSLGHRENILQERFLNLGVGVAFNNESQPFYTEKFYTS</sequence>
<feature type="domain" description="CAP-associated" evidence="2">
    <location>
        <begin position="91"/>
        <end position="226"/>
    </location>
</feature>
<dbReference type="InterPro" id="IPR029410">
    <property type="entry name" value="CAP_assoc"/>
</dbReference>
<reference evidence="3" key="1">
    <citation type="submission" date="2022-06" db="EMBL/GenBank/DDBJ databases">
        <title>Alkalicoccobacillus porphyridii sp. nov., isolated from a marine red alga, Porphyridium purpureum and reclassification of Shouchella plakortidis and Shouchella gibsonii as Alkalicoccobacillus plakortidis comb. nov. and Alkalicoccobacillus gibsonii comb. nov.</title>
        <authorList>
            <person name="Kim K.H."/>
            <person name="Lee J.K."/>
            <person name="Han D.M."/>
            <person name="Baek J.H."/>
            <person name="Jeon C.O."/>
        </authorList>
    </citation>
    <scope>NUCLEOTIDE SEQUENCE</scope>
    <source>
        <strain evidence="3">DSM 19153</strain>
    </source>
</reference>
<organism evidence="3 4">
    <name type="scientific">Alkalicoccobacillus plakortidis</name>
    <dbReference type="NCBI Taxonomy" id="444060"/>
    <lineage>
        <taxon>Bacteria</taxon>
        <taxon>Bacillati</taxon>
        <taxon>Bacillota</taxon>
        <taxon>Bacilli</taxon>
        <taxon>Bacillales</taxon>
        <taxon>Bacillaceae</taxon>
        <taxon>Alkalicoccobacillus</taxon>
    </lineage>
</organism>
<evidence type="ECO:0000259" key="2">
    <source>
        <dbReference type="Pfam" id="PF14504"/>
    </source>
</evidence>
<proteinExistence type="predicted"/>
<dbReference type="EMBL" id="JAMQJY010000002">
    <property type="protein sequence ID" value="MCM2676850.1"/>
    <property type="molecule type" value="Genomic_DNA"/>
</dbReference>
<evidence type="ECO:0000259" key="1">
    <source>
        <dbReference type="Pfam" id="PF00188"/>
    </source>
</evidence>
<name>A0ABT0XLR3_9BACI</name>
<evidence type="ECO:0000313" key="4">
    <source>
        <dbReference type="Proteomes" id="UP001203665"/>
    </source>
</evidence>
<dbReference type="PANTHER" id="PTHR31157:SF1">
    <property type="entry name" value="SCP DOMAIN-CONTAINING PROTEIN"/>
    <property type="match status" value="1"/>
</dbReference>
<dbReference type="Pfam" id="PF14504">
    <property type="entry name" value="CAP_assoc_N"/>
    <property type="match status" value="1"/>
</dbReference>
<dbReference type="InterPro" id="IPR014044">
    <property type="entry name" value="CAP_dom"/>
</dbReference>
<accession>A0ABT0XLR3</accession>